<evidence type="ECO:0000256" key="6">
    <source>
        <dbReference type="ARBA" id="ARBA00023136"/>
    </source>
</evidence>
<protein>
    <recommendedName>
        <fullName evidence="11">G-protein coupled receptors family 1 profile domain-containing protein</fullName>
    </recommendedName>
</protein>
<gene>
    <name evidence="12" type="ORF">MCOR_304</name>
</gene>
<dbReference type="Pfam" id="PF00001">
    <property type="entry name" value="7tm_1"/>
    <property type="match status" value="1"/>
</dbReference>
<reference evidence="12 13" key="1">
    <citation type="submission" date="2020-06" db="EMBL/GenBank/DDBJ databases">
        <authorList>
            <person name="Li R."/>
            <person name="Bekaert M."/>
        </authorList>
    </citation>
    <scope>NUCLEOTIDE SEQUENCE [LARGE SCALE GENOMIC DNA]</scope>
    <source>
        <strain evidence="13">wild</strain>
    </source>
</reference>
<keyword evidence="5" id="KW-0297">G-protein coupled receptor</keyword>
<dbReference type="SUPFAM" id="SSF81321">
    <property type="entry name" value="Family A G protein-coupled receptor-like"/>
    <property type="match status" value="1"/>
</dbReference>
<proteinExistence type="predicted"/>
<feature type="transmembrane region" description="Helical" evidence="10">
    <location>
        <begin position="37"/>
        <end position="60"/>
    </location>
</feature>
<keyword evidence="8" id="KW-0807">Transducer</keyword>
<name>A0A6J7ZV56_MYTCO</name>
<evidence type="ECO:0000256" key="8">
    <source>
        <dbReference type="ARBA" id="ARBA00023224"/>
    </source>
</evidence>
<evidence type="ECO:0000259" key="11">
    <source>
        <dbReference type="PROSITE" id="PS50262"/>
    </source>
</evidence>
<dbReference type="Proteomes" id="UP000507470">
    <property type="component" value="Unassembled WGS sequence"/>
</dbReference>
<keyword evidence="3 10" id="KW-0812">Transmembrane</keyword>
<dbReference type="GO" id="GO:0008528">
    <property type="term" value="F:G protein-coupled peptide receptor activity"/>
    <property type="evidence" value="ECO:0007669"/>
    <property type="project" value="TreeGrafter"/>
</dbReference>
<evidence type="ECO:0000256" key="5">
    <source>
        <dbReference type="ARBA" id="ARBA00023040"/>
    </source>
</evidence>
<dbReference type="PANTHER" id="PTHR24230:SF0">
    <property type="entry name" value="G-PROTEIN COUPLED RECEPTORS FAMILY 1 PROFILE DOMAIN-CONTAINING PROTEIN"/>
    <property type="match status" value="1"/>
</dbReference>
<dbReference type="AlphaFoldDB" id="A0A6J7ZV56"/>
<dbReference type="InterPro" id="IPR000276">
    <property type="entry name" value="GPCR_Rhodpsn"/>
</dbReference>
<feature type="compositionally biased region" description="Basic and acidic residues" evidence="9">
    <location>
        <begin position="76"/>
        <end position="95"/>
    </location>
</feature>
<evidence type="ECO:0000256" key="10">
    <source>
        <dbReference type="SAM" id="Phobius"/>
    </source>
</evidence>
<sequence length="225" mass="26062">MPLPFVSELIPVRSSRYRITGMRCGSSSKGNNLARNVYFIVVGLFVVVTVTTFIVLYARIAHTIYGHFKKRRHQNEKKGKEANIQEKSVENNKENHEDLSVSDFPMNSHETKCNEKTHTATVSKLTESVKRRRKDRELTYKMTIMFFVITLVFFISYSPKLIMIIISGIDKDFVDRLSNLGRSAVLFVYDMQIINNIVNPFIYAFMDTLFREEATTLLKRVLNCD</sequence>
<organism evidence="12 13">
    <name type="scientific">Mytilus coruscus</name>
    <name type="common">Sea mussel</name>
    <dbReference type="NCBI Taxonomy" id="42192"/>
    <lineage>
        <taxon>Eukaryota</taxon>
        <taxon>Metazoa</taxon>
        <taxon>Spiralia</taxon>
        <taxon>Lophotrochozoa</taxon>
        <taxon>Mollusca</taxon>
        <taxon>Bivalvia</taxon>
        <taxon>Autobranchia</taxon>
        <taxon>Pteriomorphia</taxon>
        <taxon>Mytilida</taxon>
        <taxon>Mytiloidea</taxon>
        <taxon>Mytilidae</taxon>
        <taxon>Mytilinae</taxon>
        <taxon>Mytilus</taxon>
    </lineage>
</organism>
<evidence type="ECO:0000256" key="3">
    <source>
        <dbReference type="ARBA" id="ARBA00022692"/>
    </source>
</evidence>
<feature type="domain" description="G-protein coupled receptors family 1 profile" evidence="11">
    <location>
        <begin position="1"/>
        <end position="203"/>
    </location>
</feature>
<accession>A0A6J7ZV56</accession>
<evidence type="ECO:0000313" key="12">
    <source>
        <dbReference type="EMBL" id="CAC5355775.1"/>
    </source>
</evidence>
<dbReference type="OrthoDB" id="6109871at2759"/>
<dbReference type="InterPro" id="IPR017452">
    <property type="entry name" value="GPCR_Rhodpsn_7TM"/>
</dbReference>
<dbReference type="EMBL" id="CACVKT020000083">
    <property type="protein sequence ID" value="CAC5355775.1"/>
    <property type="molecule type" value="Genomic_DNA"/>
</dbReference>
<keyword evidence="7" id="KW-0675">Receptor</keyword>
<keyword evidence="4 10" id="KW-1133">Transmembrane helix</keyword>
<dbReference type="PANTHER" id="PTHR24230">
    <property type="entry name" value="G-PROTEIN COUPLED RECEPTOR"/>
    <property type="match status" value="1"/>
</dbReference>
<evidence type="ECO:0000256" key="1">
    <source>
        <dbReference type="ARBA" id="ARBA00004651"/>
    </source>
</evidence>
<feature type="region of interest" description="Disordered" evidence="9">
    <location>
        <begin position="75"/>
        <end position="95"/>
    </location>
</feature>
<evidence type="ECO:0000256" key="7">
    <source>
        <dbReference type="ARBA" id="ARBA00023170"/>
    </source>
</evidence>
<keyword evidence="2" id="KW-1003">Cell membrane</keyword>
<dbReference type="GO" id="GO:0005886">
    <property type="term" value="C:plasma membrane"/>
    <property type="evidence" value="ECO:0007669"/>
    <property type="project" value="UniProtKB-SubCell"/>
</dbReference>
<evidence type="ECO:0000313" key="13">
    <source>
        <dbReference type="Proteomes" id="UP000507470"/>
    </source>
</evidence>
<evidence type="ECO:0000256" key="4">
    <source>
        <dbReference type="ARBA" id="ARBA00022989"/>
    </source>
</evidence>
<dbReference type="PROSITE" id="PS50262">
    <property type="entry name" value="G_PROTEIN_RECEP_F1_2"/>
    <property type="match status" value="1"/>
</dbReference>
<keyword evidence="6 10" id="KW-0472">Membrane</keyword>
<feature type="transmembrane region" description="Helical" evidence="10">
    <location>
        <begin position="138"/>
        <end position="157"/>
    </location>
</feature>
<dbReference type="GO" id="GO:0007218">
    <property type="term" value="P:neuropeptide signaling pathway"/>
    <property type="evidence" value="ECO:0007669"/>
    <property type="project" value="TreeGrafter"/>
</dbReference>
<evidence type="ECO:0000256" key="2">
    <source>
        <dbReference type="ARBA" id="ARBA00022475"/>
    </source>
</evidence>
<dbReference type="Gene3D" id="1.20.1070.10">
    <property type="entry name" value="Rhodopsin 7-helix transmembrane proteins"/>
    <property type="match status" value="1"/>
</dbReference>
<dbReference type="CDD" id="cd00637">
    <property type="entry name" value="7tm_classA_rhodopsin-like"/>
    <property type="match status" value="1"/>
</dbReference>
<evidence type="ECO:0000256" key="9">
    <source>
        <dbReference type="SAM" id="MobiDB-lite"/>
    </source>
</evidence>
<comment type="subcellular location">
    <subcellularLocation>
        <location evidence="1">Cell membrane</location>
        <topology evidence="1">Multi-pass membrane protein</topology>
    </subcellularLocation>
</comment>
<keyword evidence="13" id="KW-1185">Reference proteome</keyword>